<gene>
    <name evidence="3" type="ORF">JNB62_03430</name>
</gene>
<dbReference type="InterPro" id="IPR036866">
    <property type="entry name" value="RibonucZ/Hydroxyglut_hydro"/>
</dbReference>
<protein>
    <submittedName>
        <fullName evidence="3">MBL fold metallo-hydrolase</fullName>
    </submittedName>
</protein>
<dbReference type="Gene3D" id="3.60.15.10">
    <property type="entry name" value="Ribonuclease Z/Hydroxyacylglutathione hydrolase-like"/>
    <property type="match status" value="1"/>
</dbReference>
<evidence type="ECO:0000313" key="3">
    <source>
        <dbReference type="EMBL" id="MBW9092729.1"/>
    </source>
</evidence>
<dbReference type="InterPro" id="IPR050114">
    <property type="entry name" value="UPF0173_UPF0282_UlaG_hydrolase"/>
</dbReference>
<dbReference type="Proteomes" id="UP001196843">
    <property type="component" value="Unassembled WGS sequence"/>
</dbReference>
<dbReference type="Pfam" id="PF12706">
    <property type="entry name" value="Lactamase_B_2"/>
    <property type="match status" value="1"/>
</dbReference>
<organism evidence="3 4">
    <name type="scientific">Microbacterium jejuense</name>
    <dbReference type="NCBI Taxonomy" id="1263637"/>
    <lineage>
        <taxon>Bacteria</taxon>
        <taxon>Bacillati</taxon>
        <taxon>Actinomycetota</taxon>
        <taxon>Actinomycetes</taxon>
        <taxon>Micrococcales</taxon>
        <taxon>Microbacteriaceae</taxon>
        <taxon>Microbacterium</taxon>
    </lineage>
</organism>
<sequence>MTESTTETTTTALTALLIGGPTLQFDYAGLSFLTDPTFDEPQDYDGPVVLHKLTGPAVGVEALGAIDVVLLSHDQHFDNLDHAGRALLDRVPTVLSTPDAAARIPGIVGLEPWQTTTVGSVEITAVPALHGPEGAEALSGVVTGFVLRADGEPAVYVSGDNASVGLVRDIAARFTPIDVAVLFVGAANPGRFGDTDVTLNAHTAVQAAEALGDALIVPVHGEGWAHFSETLERLERTFGYAGLADRLRMPVRGERLTVA</sequence>
<reference evidence="3 4" key="1">
    <citation type="journal article" date="2021" name="MBio">
        <title>Poor Competitiveness of Bradyrhizobium in Pigeon Pea Root Colonization in Indian Soils.</title>
        <authorList>
            <person name="Chalasani D."/>
            <person name="Basu A."/>
            <person name="Pullabhotla S.V.S.R.N."/>
            <person name="Jorrin B."/>
            <person name="Neal A.L."/>
            <person name="Poole P.S."/>
            <person name="Podile A.R."/>
            <person name="Tkacz A."/>
        </authorList>
    </citation>
    <scope>NUCLEOTIDE SEQUENCE [LARGE SCALE GENOMIC DNA]</scope>
    <source>
        <strain evidence="3 4">HU14</strain>
    </source>
</reference>
<dbReference type="PANTHER" id="PTHR43546">
    <property type="entry name" value="UPF0173 METAL-DEPENDENT HYDROLASE MJ1163-RELATED"/>
    <property type="match status" value="1"/>
</dbReference>
<dbReference type="EMBL" id="JAEUAW010000002">
    <property type="protein sequence ID" value="MBW9092729.1"/>
    <property type="molecule type" value="Genomic_DNA"/>
</dbReference>
<dbReference type="InterPro" id="IPR001279">
    <property type="entry name" value="Metallo-B-lactamas"/>
</dbReference>
<keyword evidence="4" id="KW-1185">Reference proteome</keyword>
<feature type="domain" description="Metallo-beta-lactamase" evidence="2">
    <location>
        <begin position="32"/>
        <end position="220"/>
    </location>
</feature>
<evidence type="ECO:0000313" key="4">
    <source>
        <dbReference type="Proteomes" id="UP001196843"/>
    </source>
</evidence>
<dbReference type="PANTHER" id="PTHR43546:SF9">
    <property type="entry name" value="L-ASCORBATE-6-PHOSPHATE LACTONASE ULAG-RELATED"/>
    <property type="match status" value="1"/>
</dbReference>
<name>A0ABS7HJQ2_9MICO</name>
<accession>A0ABS7HJQ2</accession>
<dbReference type="RefSeq" id="WP_220299463.1">
    <property type="nucleotide sequence ID" value="NZ_JAEUAW010000002.1"/>
</dbReference>
<proteinExistence type="predicted"/>
<comment type="caution">
    <text evidence="3">The sequence shown here is derived from an EMBL/GenBank/DDBJ whole genome shotgun (WGS) entry which is preliminary data.</text>
</comment>
<evidence type="ECO:0000259" key="2">
    <source>
        <dbReference type="Pfam" id="PF12706"/>
    </source>
</evidence>
<evidence type="ECO:0000256" key="1">
    <source>
        <dbReference type="ARBA" id="ARBA00022801"/>
    </source>
</evidence>
<keyword evidence="1" id="KW-0378">Hydrolase</keyword>
<dbReference type="SUPFAM" id="SSF56281">
    <property type="entry name" value="Metallo-hydrolase/oxidoreductase"/>
    <property type="match status" value="1"/>
</dbReference>